<dbReference type="GO" id="GO:0004252">
    <property type="term" value="F:serine-type endopeptidase activity"/>
    <property type="evidence" value="ECO:0007669"/>
    <property type="project" value="InterPro"/>
</dbReference>
<dbReference type="STRING" id="392015.SAMN05421543_10383"/>
<keyword evidence="7" id="KW-1185">Reference proteome</keyword>
<dbReference type="PANTHER" id="PTHR14218">
    <property type="entry name" value="PROTEASE S8 TRIPEPTIDYL PEPTIDASE I CLN2"/>
    <property type="match status" value="1"/>
</dbReference>
<dbReference type="InterPro" id="IPR000209">
    <property type="entry name" value="Peptidase_S8/S53_dom"/>
</dbReference>
<dbReference type="InterPro" id="IPR023828">
    <property type="entry name" value="Peptidase_S8_Ser-AS"/>
</dbReference>
<feature type="compositionally biased region" description="Pro residues" evidence="4">
    <location>
        <begin position="422"/>
        <end position="436"/>
    </location>
</feature>
<dbReference type="PROSITE" id="PS00138">
    <property type="entry name" value="SUBTILASE_SER"/>
    <property type="match status" value="1"/>
</dbReference>
<reference evidence="7" key="1">
    <citation type="submission" date="2016-10" db="EMBL/GenBank/DDBJ databases">
        <authorList>
            <person name="Varghese N."/>
        </authorList>
    </citation>
    <scope>NUCLEOTIDE SEQUENCE [LARGE SCALE GENOMIC DNA]</scope>
    <source>
        <strain evidence="7">DSM 17980</strain>
    </source>
</reference>
<dbReference type="Gene3D" id="3.40.50.200">
    <property type="entry name" value="Peptidase S8/S53 domain"/>
    <property type="match status" value="1"/>
</dbReference>
<evidence type="ECO:0000256" key="3">
    <source>
        <dbReference type="ARBA" id="ARBA00022825"/>
    </source>
</evidence>
<protein>
    <submittedName>
        <fullName evidence="6">Subtilase family protein</fullName>
    </submittedName>
</protein>
<evidence type="ECO:0000259" key="5">
    <source>
        <dbReference type="PROSITE" id="PS51695"/>
    </source>
</evidence>
<keyword evidence="1" id="KW-0645">Protease</keyword>
<proteinExistence type="predicted"/>
<accession>A0A1I7GV77</accession>
<sequence>MRTRRVVFATGHVTPNHGQGYFPEDIRRLYHFPADLDGTGQTIGLLEFSNGYNLRDARQFWTSHGITPPRVTFVSVDGTPNDGGRSPDDEEATLDLQWAGALAPGADIVVYEANAGDTYASFAQSMTRTLQYILHDTQHRPTVLSISYGDGEISFDPADLRQWADLIRQLDARGITVCIASGDQGAYGLHDPNGPKARHADAPASAPFAVAVGGTSLQPDGTETAWTYRGPENGGATGGGFSAVFAKPSYQSAIHGTGRGVPDVACNADPATGYQIIFQGQSAVVGGTSVSCPVFAAAVALANQRRAQRGLPPLSGLAALLYGAQMTGVYRDITAGDNTYDGVAGYAAGPGWDACTGFGSFDVSALVERLSQAESTASEAAVLELAPAAHAPEPAADAEPVSHPTPEREPVPVPESASPAPEAEPVPDPTPVPEPQPVFRRQPSLPRTDHEFIVRVKARIRSVEPDAQAHGAHHHRLLVDGIQVLKVWHGFSDEVEDRALVAIRYGDALGLPGPIPGLAAGREIELQGRYIPAALARSGDDGASEAVLDETHHPFGFVVYEGRLYR</sequence>
<dbReference type="InterPro" id="IPR036852">
    <property type="entry name" value="Peptidase_S8/S53_dom_sf"/>
</dbReference>
<dbReference type="SUPFAM" id="SSF52743">
    <property type="entry name" value="Subtilisin-like"/>
    <property type="match status" value="1"/>
</dbReference>
<evidence type="ECO:0000256" key="1">
    <source>
        <dbReference type="ARBA" id="ARBA00022670"/>
    </source>
</evidence>
<evidence type="ECO:0000313" key="6">
    <source>
        <dbReference type="EMBL" id="SFU52322.1"/>
    </source>
</evidence>
<dbReference type="OrthoDB" id="9002785at2"/>
<keyword evidence="2" id="KW-0378">Hydrolase</keyword>
<gene>
    <name evidence="6" type="ORF">SAMN05421543_10383</name>
</gene>
<dbReference type="CDD" id="cd04056">
    <property type="entry name" value="Peptidases_S53"/>
    <property type="match status" value="1"/>
</dbReference>
<dbReference type="RefSeq" id="WP_083430160.1">
    <property type="nucleotide sequence ID" value="NZ_FPBV01000003.1"/>
</dbReference>
<dbReference type="EMBL" id="FPBV01000003">
    <property type="protein sequence ID" value="SFU52322.1"/>
    <property type="molecule type" value="Genomic_DNA"/>
</dbReference>
<dbReference type="AlphaFoldDB" id="A0A1I7GV77"/>
<dbReference type="PANTHER" id="PTHR14218:SF15">
    <property type="entry name" value="TRIPEPTIDYL-PEPTIDASE 1"/>
    <property type="match status" value="1"/>
</dbReference>
<feature type="domain" description="Peptidase S53" evidence="5">
    <location>
        <begin position="20"/>
        <end position="373"/>
    </location>
</feature>
<dbReference type="Pfam" id="PF00082">
    <property type="entry name" value="Peptidase_S8"/>
    <property type="match status" value="1"/>
</dbReference>
<dbReference type="GO" id="GO:0006508">
    <property type="term" value="P:proteolysis"/>
    <property type="evidence" value="ECO:0007669"/>
    <property type="project" value="UniProtKB-KW"/>
</dbReference>
<dbReference type="InterPro" id="IPR050819">
    <property type="entry name" value="Tripeptidyl-peptidase_I"/>
</dbReference>
<feature type="compositionally biased region" description="Low complexity" evidence="4">
    <location>
        <begin position="390"/>
        <end position="404"/>
    </location>
</feature>
<evidence type="ECO:0000313" key="7">
    <source>
        <dbReference type="Proteomes" id="UP000183508"/>
    </source>
</evidence>
<keyword evidence="3" id="KW-0720">Serine protease</keyword>
<feature type="region of interest" description="Disordered" evidence="4">
    <location>
        <begin position="390"/>
        <end position="445"/>
    </location>
</feature>
<dbReference type="Proteomes" id="UP000183508">
    <property type="component" value="Unassembled WGS sequence"/>
</dbReference>
<evidence type="ECO:0000256" key="4">
    <source>
        <dbReference type="SAM" id="MobiDB-lite"/>
    </source>
</evidence>
<name>A0A1I7GV77_9BACL</name>
<dbReference type="PROSITE" id="PS51695">
    <property type="entry name" value="SEDOLISIN"/>
    <property type="match status" value="1"/>
</dbReference>
<dbReference type="InterPro" id="IPR030400">
    <property type="entry name" value="Sedolisin_dom"/>
</dbReference>
<dbReference type="GO" id="GO:0008240">
    <property type="term" value="F:tripeptidyl-peptidase activity"/>
    <property type="evidence" value="ECO:0007669"/>
    <property type="project" value="TreeGrafter"/>
</dbReference>
<evidence type="ECO:0000256" key="2">
    <source>
        <dbReference type="ARBA" id="ARBA00022801"/>
    </source>
</evidence>
<organism evidence="6 7">
    <name type="scientific">Alicyclobacillus macrosporangiidus</name>
    <dbReference type="NCBI Taxonomy" id="392015"/>
    <lineage>
        <taxon>Bacteria</taxon>
        <taxon>Bacillati</taxon>
        <taxon>Bacillota</taxon>
        <taxon>Bacilli</taxon>
        <taxon>Bacillales</taxon>
        <taxon>Alicyclobacillaceae</taxon>
        <taxon>Alicyclobacillus</taxon>
    </lineage>
</organism>